<dbReference type="EMBL" id="JAINDJ010000004">
    <property type="protein sequence ID" value="KAG9449797.1"/>
    <property type="molecule type" value="Genomic_DNA"/>
</dbReference>
<keyword evidence="2" id="KW-1185">Reference proteome</keyword>
<gene>
    <name evidence="1" type="ORF">H6P81_009762</name>
</gene>
<accession>A0AAV7ELV0</accession>
<evidence type="ECO:0000313" key="2">
    <source>
        <dbReference type="Proteomes" id="UP000825729"/>
    </source>
</evidence>
<organism evidence="1 2">
    <name type="scientific">Aristolochia fimbriata</name>
    <name type="common">White veined hardy Dutchman's pipe vine</name>
    <dbReference type="NCBI Taxonomy" id="158543"/>
    <lineage>
        <taxon>Eukaryota</taxon>
        <taxon>Viridiplantae</taxon>
        <taxon>Streptophyta</taxon>
        <taxon>Embryophyta</taxon>
        <taxon>Tracheophyta</taxon>
        <taxon>Spermatophyta</taxon>
        <taxon>Magnoliopsida</taxon>
        <taxon>Magnoliidae</taxon>
        <taxon>Piperales</taxon>
        <taxon>Aristolochiaceae</taxon>
        <taxon>Aristolochia</taxon>
    </lineage>
</organism>
<proteinExistence type="predicted"/>
<name>A0AAV7ELV0_ARIFI</name>
<evidence type="ECO:0000313" key="1">
    <source>
        <dbReference type="EMBL" id="KAG9449797.1"/>
    </source>
</evidence>
<sequence length="207" mass="22449">MVVVVVIAGSDDPYLSALSLRLLRQNGFYSPSSVGLQLVGWANEVHGAFAGSDDPYLSALSLRLLRQNGFYSPSSVGLQLVGSVNEVHGAFAGVAACQRHCLGHLPPLVMLFLDSIHFLRKIRITVGKSGGWLLICLGKKDALESWTRRRFKGGGGEGDIGVETMNVGWLDFAHAGKSRKKKKQQRNQRKYLAGGEKGTNGLENGWL</sequence>
<dbReference type="AlphaFoldDB" id="A0AAV7ELV0"/>
<protein>
    <submittedName>
        <fullName evidence="1">Uncharacterized protein</fullName>
    </submittedName>
</protein>
<reference evidence="1 2" key="1">
    <citation type="submission" date="2021-07" db="EMBL/GenBank/DDBJ databases">
        <title>The Aristolochia fimbriata genome: insights into angiosperm evolution, floral development and chemical biosynthesis.</title>
        <authorList>
            <person name="Jiao Y."/>
        </authorList>
    </citation>
    <scope>NUCLEOTIDE SEQUENCE [LARGE SCALE GENOMIC DNA]</scope>
    <source>
        <strain evidence="1">IBCAS-2021</strain>
        <tissue evidence="1">Leaf</tissue>
    </source>
</reference>
<dbReference type="Proteomes" id="UP000825729">
    <property type="component" value="Unassembled WGS sequence"/>
</dbReference>
<comment type="caution">
    <text evidence="1">The sequence shown here is derived from an EMBL/GenBank/DDBJ whole genome shotgun (WGS) entry which is preliminary data.</text>
</comment>